<gene>
    <name evidence="2" type="ORF">AVDCRST_MAG08-716</name>
</gene>
<feature type="region of interest" description="Disordered" evidence="1">
    <location>
        <begin position="1"/>
        <end position="95"/>
    </location>
</feature>
<protein>
    <submittedName>
        <fullName evidence="2">Exopolysaccharide synthesis, ExoD</fullName>
    </submittedName>
</protein>
<sequence>GREHGGCAGRGDARRQPPRRARRRPADLADRGGGRAALPRRGDHPRRDGRGLRRPRLRPPDPAALPPIPAAADGFGVRPAHADPRRPDGHGTAGAEAARLHRPAGHPALRPAAPVGRLLQVAAARGAVREASAGLLHLADRGPAVRLAHGLRRHHADPARAGHQRAARLRQHRHGAGLGGARQPGRRFRHGADPRWLRVRHGDPGRARLDGREGPGLDVL</sequence>
<evidence type="ECO:0000313" key="2">
    <source>
        <dbReference type="EMBL" id="CAA9223187.1"/>
    </source>
</evidence>
<dbReference type="EMBL" id="CADCTG010000078">
    <property type="protein sequence ID" value="CAA9223187.1"/>
    <property type="molecule type" value="Genomic_DNA"/>
</dbReference>
<feature type="compositionally biased region" description="Basic and acidic residues" evidence="1">
    <location>
        <begin position="24"/>
        <end position="33"/>
    </location>
</feature>
<feature type="non-terminal residue" evidence="2">
    <location>
        <position position="1"/>
    </location>
</feature>
<feature type="non-terminal residue" evidence="2">
    <location>
        <position position="220"/>
    </location>
</feature>
<dbReference type="AlphaFoldDB" id="A0A6J4HGU8"/>
<feature type="region of interest" description="Disordered" evidence="1">
    <location>
        <begin position="173"/>
        <end position="192"/>
    </location>
</feature>
<name>A0A6J4HGU8_9PROT</name>
<feature type="region of interest" description="Disordered" evidence="1">
    <location>
        <begin position="200"/>
        <end position="220"/>
    </location>
</feature>
<organism evidence="2">
    <name type="scientific">uncultured Acetobacteraceae bacterium</name>
    <dbReference type="NCBI Taxonomy" id="169975"/>
    <lineage>
        <taxon>Bacteria</taxon>
        <taxon>Pseudomonadati</taxon>
        <taxon>Pseudomonadota</taxon>
        <taxon>Alphaproteobacteria</taxon>
        <taxon>Acetobacterales</taxon>
        <taxon>Acetobacteraceae</taxon>
        <taxon>environmental samples</taxon>
    </lineage>
</organism>
<feature type="compositionally biased region" description="Basic and acidic residues" evidence="1">
    <location>
        <begin position="1"/>
        <end position="15"/>
    </location>
</feature>
<feature type="compositionally biased region" description="Basic and acidic residues" evidence="1">
    <location>
        <begin position="40"/>
        <end position="51"/>
    </location>
</feature>
<feature type="compositionally biased region" description="Basic and acidic residues" evidence="1">
    <location>
        <begin position="80"/>
        <end position="89"/>
    </location>
</feature>
<reference evidence="2" key="1">
    <citation type="submission" date="2020-02" db="EMBL/GenBank/DDBJ databases">
        <authorList>
            <person name="Meier V. D."/>
        </authorList>
    </citation>
    <scope>NUCLEOTIDE SEQUENCE</scope>
    <source>
        <strain evidence="2">AVDCRST_MAG08</strain>
    </source>
</reference>
<feature type="compositionally biased region" description="Pro residues" evidence="1">
    <location>
        <begin position="60"/>
        <end position="69"/>
    </location>
</feature>
<proteinExistence type="predicted"/>
<accession>A0A6J4HGU8</accession>
<evidence type="ECO:0000256" key="1">
    <source>
        <dbReference type="SAM" id="MobiDB-lite"/>
    </source>
</evidence>